<keyword evidence="4" id="KW-0732">Signal</keyword>
<evidence type="ECO:0000313" key="11">
    <source>
        <dbReference type="Proteomes" id="UP000271098"/>
    </source>
</evidence>
<name>A0A183D7A2_9BILA</name>
<keyword evidence="7" id="KW-0325">Glycoprotein</keyword>
<evidence type="ECO:0000313" key="12">
    <source>
        <dbReference type="WBParaSite" id="GPUH_0000460001-mRNA-1"/>
    </source>
</evidence>
<keyword evidence="5" id="KW-0106">Calcium</keyword>
<keyword evidence="11" id="KW-1185">Reference proteome</keyword>
<reference evidence="10 11" key="2">
    <citation type="submission" date="2018-11" db="EMBL/GenBank/DDBJ databases">
        <authorList>
            <consortium name="Pathogen Informatics"/>
        </authorList>
    </citation>
    <scope>NUCLEOTIDE SEQUENCE [LARGE SCALE GENOMIC DNA]</scope>
</reference>
<evidence type="ECO:0000256" key="1">
    <source>
        <dbReference type="ARBA" id="ARBA00004498"/>
    </source>
</evidence>
<evidence type="ECO:0000256" key="2">
    <source>
        <dbReference type="ARBA" id="ARBA00022525"/>
    </source>
</evidence>
<evidence type="ECO:0000256" key="4">
    <source>
        <dbReference type="ARBA" id="ARBA00022729"/>
    </source>
</evidence>
<dbReference type="OrthoDB" id="9990982at2759"/>
<dbReference type="AlphaFoldDB" id="A0A183D7A2"/>
<feature type="domain" description="Nidogen G2 beta-barrel" evidence="9">
    <location>
        <begin position="109"/>
        <end position="178"/>
    </location>
</feature>
<dbReference type="InterPro" id="IPR000152">
    <property type="entry name" value="EGF-type_Asp/Asn_hydroxyl_site"/>
</dbReference>
<evidence type="ECO:0000256" key="7">
    <source>
        <dbReference type="ARBA" id="ARBA00023180"/>
    </source>
</evidence>
<gene>
    <name evidence="10" type="ORF">GPUH_LOCUS4594</name>
</gene>
<protein>
    <submittedName>
        <fullName evidence="12">Nidogen G2 beta-barrel domain-containing protein</fullName>
    </submittedName>
</protein>
<evidence type="ECO:0000313" key="10">
    <source>
        <dbReference type="EMBL" id="VDK46081.1"/>
    </source>
</evidence>
<keyword evidence="3" id="KW-0272">Extracellular matrix</keyword>
<dbReference type="EMBL" id="UYRT01008862">
    <property type="protein sequence ID" value="VDK46081.1"/>
    <property type="molecule type" value="Genomic_DNA"/>
</dbReference>
<evidence type="ECO:0000256" key="8">
    <source>
        <dbReference type="SAM" id="MobiDB-lite"/>
    </source>
</evidence>
<evidence type="ECO:0000256" key="3">
    <source>
        <dbReference type="ARBA" id="ARBA00022530"/>
    </source>
</evidence>
<dbReference type="CDD" id="cd00054">
    <property type="entry name" value="EGF_CA"/>
    <property type="match status" value="1"/>
</dbReference>
<dbReference type="Proteomes" id="UP000271098">
    <property type="component" value="Unassembled WGS sequence"/>
</dbReference>
<dbReference type="Pfam" id="PF07474">
    <property type="entry name" value="G2F"/>
    <property type="match status" value="1"/>
</dbReference>
<dbReference type="Gene3D" id="2.40.155.10">
    <property type="entry name" value="Green fluorescent protein"/>
    <property type="match status" value="1"/>
</dbReference>
<organism evidence="12">
    <name type="scientific">Gongylonema pulchrum</name>
    <dbReference type="NCBI Taxonomy" id="637853"/>
    <lineage>
        <taxon>Eukaryota</taxon>
        <taxon>Metazoa</taxon>
        <taxon>Ecdysozoa</taxon>
        <taxon>Nematoda</taxon>
        <taxon>Chromadorea</taxon>
        <taxon>Rhabditida</taxon>
        <taxon>Spirurina</taxon>
        <taxon>Spiruromorpha</taxon>
        <taxon>Spiruroidea</taxon>
        <taxon>Gongylonematidae</taxon>
        <taxon>Gongylonema</taxon>
    </lineage>
</organism>
<keyword evidence="2" id="KW-0964">Secreted</keyword>
<sequence>MHGHAEVEKHSNRAPSNEHHEESREIIPYQSLPGLSEKPSESEKSDSKKAEDSGSIHDVEDIALSCAAASEKVQPCSTHARCIDYNPGYCCECLPGYYGNGEECLKDGEPQRINGGFEGVINGEAMQRTELHTYVVVEEGRSYTALSQIPAHLGRSLLLLNSIGGAMGWLFAKVFKNK</sequence>
<evidence type="ECO:0000259" key="9">
    <source>
        <dbReference type="PROSITE" id="PS50993"/>
    </source>
</evidence>
<dbReference type="PROSITE" id="PS50993">
    <property type="entry name" value="NIDOGEN_G2"/>
    <property type="match status" value="1"/>
</dbReference>
<dbReference type="SUPFAM" id="SSF54511">
    <property type="entry name" value="GFP-like"/>
    <property type="match status" value="1"/>
</dbReference>
<feature type="region of interest" description="Disordered" evidence="8">
    <location>
        <begin position="1"/>
        <end position="55"/>
    </location>
</feature>
<dbReference type="PROSITE" id="PS01186">
    <property type="entry name" value="EGF_2"/>
    <property type="match status" value="1"/>
</dbReference>
<accession>A0A183D7A2</accession>
<proteinExistence type="predicted"/>
<keyword evidence="6" id="KW-1015">Disulfide bond</keyword>
<dbReference type="InterPro" id="IPR009017">
    <property type="entry name" value="GFP"/>
</dbReference>
<feature type="compositionally biased region" description="Basic and acidic residues" evidence="8">
    <location>
        <begin position="38"/>
        <end position="55"/>
    </location>
</feature>
<dbReference type="WBParaSite" id="GPUH_0000460001-mRNA-1">
    <property type="protein sequence ID" value="GPUH_0000460001-mRNA-1"/>
    <property type="gene ID" value="GPUH_0000460001"/>
</dbReference>
<dbReference type="InterPro" id="IPR000742">
    <property type="entry name" value="EGF"/>
</dbReference>
<reference evidence="12" key="1">
    <citation type="submission" date="2016-06" db="UniProtKB">
        <authorList>
            <consortium name="WormBaseParasite"/>
        </authorList>
    </citation>
    <scope>IDENTIFICATION</scope>
</reference>
<comment type="subcellular location">
    <subcellularLocation>
        <location evidence="1">Secreted</location>
        <location evidence="1">Extracellular space</location>
        <location evidence="1">Extracellular matrix</location>
    </subcellularLocation>
</comment>
<evidence type="ECO:0000256" key="5">
    <source>
        <dbReference type="ARBA" id="ARBA00022837"/>
    </source>
</evidence>
<feature type="compositionally biased region" description="Basic and acidic residues" evidence="8">
    <location>
        <begin position="1"/>
        <end position="25"/>
    </location>
</feature>
<dbReference type="Pfam" id="PF00008">
    <property type="entry name" value="EGF"/>
    <property type="match status" value="1"/>
</dbReference>
<evidence type="ECO:0000256" key="6">
    <source>
        <dbReference type="ARBA" id="ARBA00023157"/>
    </source>
</evidence>
<dbReference type="InterPro" id="IPR006605">
    <property type="entry name" value="G2_nidogen/fibulin_G2F"/>
</dbReference>
<dbReference type="PROSITE" id="PS00010">
    <property type="entry name" value="ASX_HYDROXYL"/>
    <property type="match status" value="1"/>
</dbReference>